<dbReference type="PANTHER" id="PTHR10799">
    <property type="entry name" value="SNF2/RAD54 HELICASE FAMILY"/>
    <property type="match status" value="1"/>
</dbReference>
<dbReference type="InterPro" id="IPR038718">
    <property type="entry name" value="SNF2-like_sf"/>
</dbReference>
<proteinExistence type="predicted"/>
<reference evidence="5 6" key="1">
    <citation type="submission" date="2014-04" db="EMBL/GenBank/DDBJ databases">
        <title>Genome sequencing of Vibrio navarrensis strains.</title>
        <authorList>
            <person name="Gladney L.M."/>
            <person name="Katz L.S."/>
            <person name="Marino-Ramirez L."/>
            <person name="Jordan I.K."/>
        </authorList>
    </citation>
    <scope>NUCLEOTIDE SEQUENCE [LARGE SCALE GENOMIC DNA]</scope>
    <source>
        <strain evidence="5 6">ATCC 51183</strain>
    </source>
</reference>
<dbReference type="GO" id="GO:0016787">
    <property type="term" value="F:hydrolase activity"/>
    <property type="evidence" value="ECO:0007669"/>
    <property type="project" value="UniProtKB-KW"/>
</dbReference>
<protein>
    <recommendedName>
        <fullName evidence="7">Helicase</fullName>
    </recommendedName>
</protein>
<feature type="domain" description="Helicase C-terminal" evidence="4">
    <location>
        <begin position="1115"/>
        <end position="1271"/>
    </location>
</feature>
<dbReference type="eggNOG" id="COG0553">
    <property type="taxonomic scope" value="Bacteria"/>
</dbReference>
<dbReference type="Pfam" id="PF00176">
    <property type="entry name" value="SNF2-rel_dom"/>
    <property type="match status" value="1"/>
</dbReference>
<dbReference type="GO" id="GO:0005524">
    <property type="term" value="F:ATP binding"/>
    <property type="evidence" value="ECO:0007669"/>
    <property type="project" value="InterPro"/>
</dbReference>
<dbReference type="InterPro" id="IPR014001">
    <property type="entry name" value="Helicase_ATP-bd"/>
</dbReference>
<accession>A0A099LRA1</accession>
<dbReference type="InterPro" id="IPR027417">
    <property type="entry name" value="P-loop_NTPase"/>
</dbReference>
<evidence type="ECO:0000313" key="6">
    <source>
        <dbReference type="Proteomes" id="UP000029994"/>
    </source>
</evidence>
<dbReference type="RefSeq" id="WP_052079607.1">
    <property type="nucleotide sequence ID" value="NZ_CP061845.1"/>
</dbReference>
<evidence type="ECO:0000259" key="3">
    <source>
        <dbReference type="PROSITE" id="PS51192"/>
    </source>
</evidence>
<sequence>MQYVSPTPNQLKEGQGDFLAAIIVSVSRKASDAYLSYINYVGEKHAEQFAALQEECLQSGWIRTSKHQDKSFIYLTADGWCVALFACQMSSQNRLGQGLRTAIRAPGAHYARLYASWFMPHYLWSVDEELLEQSINDSFHLLTQSDQLWYLVKTLPFAQGAGDYFVATYPRMLLTATSPTTYDTLHAKVSGLVKRTLPIQMSQDVGLFSSNPSKAKHFLEPLDEHYLVQRESLFALNPRTRLSLSLLIDLFILQCLRPESVAERIEQLEGLDAACKNPLGFFHWQKLFDYLQMGDDTLVTLFYDAPMWLESVHTPQGIAWGQLVLDLLQMCRVKTHPELRDFFTTLAHHPLAEPLDSSKAPAQFNLAHMAQRLFAYLTDEETDQGRFIDKPDAWQMWISEVTTTLRDPKEQQDERLAWVISEHETLMIKRQKRGKKGWSIGRKVAPHTLLYDNNLSLASIDLAIAENLQSRHDFWSDTFKLNPTLLMLLSQSNSVFNSVGEPISLVAEPALVVLEEEKGQLALQCHPKVSKQSQACLKPRTEGIYSFYSIPEHVERFFTLAGQMPAVAIEQADALIERLGDNVNWYFISEARGNITLGEWDTTPHLWLKLGEGKLELAIEHQSQDQRTRIGSGQGTLWLYQQGNTWYRRDLAQERQQAKAIAKALGLKVCKSHRYSVPSQQLPQLLDALEQLEEVTIHWHQASKRVKQLRSQDVGLAIRQQEDWFQVSGDVHFDGAQVLDLKRLLEARRTGFITLEQQNLTLLVSDALRKQLHFLDSVLDDNLSVNRQLAYPLQKLIETMSVQSDHGWQALQQAWSQPITLDEALLEPLRDYQRSGVLWAAHLLHNGFGVCLADDMGLGKTLQALTLLSHFQAQGPSLVVCPKSVLLNWRQESQRFTPQLTVIDLESCADRQQTLSNARAGEVIVLSYGLVTRLADALQATEWQTVVLDEAQQIKNPNAERAKVLFEINAQRRITLSGTPVENHLVELWSQFAFLNPGLLGSLKQFKSKYAQASKNEDDMLRLRALVSPFILRRLKQEVLTELPEKTELVHHVELTSKERNAYEAVRKEALETLSDGSTHSTISLFAGLTRLRQVCCDPGLVFEHLTDTSSKQKEALQLVEDALEGGHKILVFSQFVQLLKRFSQQLKQHGVDFSYLDGQSTSKQRQSAINTFKSGEHHLFLISLKAGGSGLNLTEADTVIHLDPWWNPAVEDQASDRAYRMGQTKPVTVYRLVTVNTVEEKIIQLHSEKRDLADKVLSGQSTAEQLNPELLMQLMTE</sequence>
<evidence type="ECO:0008006" key="7">
    <source>
        <dbReference type="Google" id="ProtNLM"/>
    </source>
</evidence>
<evidence type="ECO:0000259" key="4">
    <source>
        <dbReference type="PROSITE" id="PS51194"/>
    </source>
</evidence>
<dbReference type="SMART" id="SM00490">
    <property type="entry name" value="HELICc"/>
    <property type="match status" value="1"/>
</dbReference>
<dbReference type="Gene3D" id="3.40.50.300">
    <property type="entry name" value="P-loop containing nucleotide triphosphate hydrolases"/>
    <property type="match status" value="1"/>
</dbReference>
<name>A0A099LRA1_9VIBR</name>
<keyword evidence="1" id="KW-0378">Hydrolase</keyword>
<dbReference type="SUPFAM" id="SSF52540">
    <property type="entry name" value="P-loop containing nucleoside triphosphate hydrolases"/>
    <property type="match status" value="2"/>
</dbReference>
<dbReference type="InterPro" id="IPR001650">
    <property type="entry name" value="Helicase_C-like"/>
</dbReference>
<dbReference type="InterPro" id="IPR000330">
    <property type="entry name" value="SNF2_N"/>
</dbReference>
<dbReference type="PROSITE" id="PS51192">
    <property type="entry name" value="HELICASE_ATP_BIND_1"/>
    <property type="match status" value="1"/>
</dbReference>
<dbReference type="GeneID" id="43682013"/>
<feature type="domain" description="Helicase ATP-binding" evidence="3">
    <location>
        <begin position="841"/>
        <end position="998"/>
    </location>
</feature>
<dbReference type="Pfam" id="PF00271">
    <property type="entry name" value="Helicase_C"/>
    <property type="match status" value="1"/>
</dbReference>
<dbReference type="STRING" id="29495.EA26_02185"/>
<dbReference type="InterPro" id="IPR049730">
    <property type="entry name" value="SNF2/RAD54-like_C"/>
</dbReference>
<evidence type="ECO:0000256" key="1">
    <source>
        <dbReference type="ARBA" id="ARBA00022801"/>
    </source>
</evidence>
<keyword evidence="2" id="KW-0347">Helicase</keyword>
<dbReference type="SMART" id="SM00487">
    <property type="entry name" value="DEXDc"/>
    <property type="match status" value="1"/>
</dbReference>
<keyword evidence="2" id="KW-0547">Nucleotide-binding</keyword>
<keyword evidence="6" id="KW-1185">Reference proteome</keyword>
<dbReference type="Gene3D" id="3.40.50.10810">
    <property type="entry name" value="Tandem AAA-ATPase domain"/>
    <property type="match status" value="1"/>
</dbReference>
<dbReference type="EMBL" id="JMCG01000001">
    <property type="protein sequence ID" value="KGK10184.1"/>
    <property type="molecule type" value="Genomic_DNA"/>
</dbReference>
<evidence type="ECO:0000256" key="2">
    <source>
        <dbReference type="ARBA" id="ARBA00022806"/>
    </source>
</evidence>
<dbReference type="CDD" id="cd18793">
    <property type="entry name" value="SF2_C_SNF"/>
    <property type="match status" value="1"/>
</dbReference>
<gene>
    <name evidence="5" type="ORF">EA26_02185</name>
</gene>
<organism evidence="5 6">
    <name type="scientific">Vibrio navarrensis</name>
    <dbReference type="NCBI Taxonomy" id="29495"/>
    <lineage>
        <taxon>Bacteria</taxon>
        <taxon>Pseudomonadati</taxon>
        <taxon>Pseudomonadota</taxon>
        <taxon>Gammaproteobacteria</taxon>
        <taxon>Vibrionales</taxon>
        <taxon>Vibrionaceae</taxon>
        <taxon>Vibrio</taxon>
    </lineage>
</organism>
<dbReference type="PROSITE" id="PS51194">
    <property type="entry name" value="HELICASE_CTER"/>
    <property type="match status" value="1"/>
</dbReference>
<dbReference type="AlphaFoldDB" id="A0A099LRA1"/>
<evidence type="ECO:0000313" key="5">
    <source>
        <dbReference type="EMBL" id="KGK10184.1"/>
    </source>
</evidence>
<dbReference type="Proteomes" id="UP000029994">
    <property type="component" value="Unassembled WGS sequence"/>
</dbReference>
<comment type="caution">
    <text evidence="5">The sequence shown here is derived from an EMBL/GenBank/DDBJ whole genome shotgun (WGS) entry which is preliminary data.</text>
</comment>
<dbReference type="GO" id="GO:0004386">
    <property type="term" value="F:helicase activity"/>
    <property type="evidence" value="ECO:0007669"/>
    <property type="project" value="UniProtKB-KW"/>
</dbReference>
<keyword evidence="2" id="KW-0067">ATP-binding</keyword>